<evidence type="ECO:0000313" key="5">
    <source>
        <dbReference type="Proteomes" id="UP000747110"/>
    </source>
</evidence>
<comment type="caution">
    <text evidence="3">The sequence shown here is derived from an EMBL/GenBank/DDBJ whole genome shotgun (WGS) entry which is preliminary data.</text>
</comment>
<feature type="region of interest" description="Disordered" evidence="1">
    <location>
        <begin position="94"/>
        <end position="114"/>
    </location>
</feature>
<organism evidence="3 4">
    <name type="scientific">Volvox reticuliferus</name>
    <dbReference type="NCBI Taxonomy" id="1737510"/>
    <lineage>
        <taxon>Eukaryota</taxon>
        <taxon>Viridiplantae</taxon>
        <taxon>Chlorophyta</taxon>
        <taxon>core chlorophytes</taxon>
        <taxon>Chlorophyceae</taxon>
        <taxon>CS clade</taxon>
        <taxon>Chlamydomonadales</taxon>
        <taxon>Volvocaceae</taxon>
        <taxon>Volvox</taxon>
    </lineage>
</organism>
<proteinExistence type="predicted"/>
<dbReference type="EMBL" id="BNCQ01000014">
    <property type="protein sequence ID" value="GIM03661.1"/>
    <property type="molecule type" value="Genomic_DNA"/>
</dbReference>
<name>A0A8J4GB27_9CHLO</name>
<feature type="compositionally biased region" description="Low complexity" evidence="1">
    <location>
        <begin position="54"/>
        <end position="74"/>
    </location>
</feature>
<keyword evidence="5" id="KW-1185">Reference proteome</keyword>
<dbReference type="AlphaFoldDB" id="A0A8J4GB27"/>
<protein>
    <submittedName>
        <fullName evidence="3">Uncharacterized protein</fullName>
    </submittedName>
</protein>
<evidence type="ECO:0000313" key="4">
    <source>
        <dbReference type="Proteomes" id="UP000722791"/>
    </source>
</evidence>
<dbReference type="Proteomes" id="UP000747110">
    <property type="component" value="Unassembled WGS sequence"/>
</dbReference>
<evidence type="ECO:0000313" key="2">
    <source>
        <dbReference type="EMBL" id="GIL82830.1"/>
    </source>
</evidence>
<gene>
    <name evidence="2" type="ORF">Vretifemale_11758</name>
    <name evidence="3" type="ORF">Vretimale_8196</name>
</gene>
<accession>A0A8J4GB27</accession>
<feature type="region of interest" description="Disordered" evidence="1">
    <location>
        <begin position="1"/>
        <end position="82"/>
    </location>
</feature>
<feature type="compositionally biased region" description="Basic and acidic residues" evidence="1">
    <location>
        <begin position="37"/>
        <end position="46"/>
    </location>
</feature>
<evidence type="ECO:0000256" key="1">
    <source>
        <dbReference type="SAM" id="MobiDB-lite"/>
    </source>
</evidence>
<evidence type="ECO:0000313" key="3">
    <source>
        <dbReference type="EMBL" id="GIM03661.1"/>
    </source>
</evidence>
<reference evidence="3" key="1">
    <citation type="journal article" date="2021" name="Proc. Natl. Acad. Sci. U.S.A.">
        <title>Three genomes in the algal genus Volvox reveal the fate of a haploid sex-determining region after a transition to homothallism.</title>
        <authorList>
            <person name="Yamamoto K."/>
            <person name="Hamaji T."/>
            <person name="Kawai-Toyooka H."/>
            <person name="Matsuzaki R."/>
            <person name="Takahashi F."/>
            <person name="Nishimura Y."/>
            <person name="Kawachi M."/>
            <person name="Noguchi H."/>
            <person name="Minakuchi Y."/>
            <person name="Umen J.G."/>
            <person name="Toyoda A."/>
            <person name="Nozaki H."/>
        </authorList>
    </citation>
    <scope>NUCLEOTIDE SEQUENCE</scope>
    <source>
        <strain evidence="3">NIES-3785</strain>
        <strain evidence="2">NIES-3786</strain>
    </source>
</reference>
<sequence>MLSTLPNMDSVPGIPRLPVLPALPPPRKLLGPPATLHTRDAARDTDAEWDLGSRPRPNAARCSSSSSSPKSASPLRTTAPPLPQPLVAAFTLAGGRPPAARFPSRRTLYHPYAP</sequence>
<dbReference type="Proteomes" id="UP000722791">
    <property type="component" value="Unassembled WGS sequence"/>
</dbReference>
<dbReference type="EMBL" id="BNCP01000025">
    <property type="protein sequence ID" value="GIL82830.1"/>
    <property type="molecule type" value="Genomic_DNA"/>
</dbReference>